<accession>A0A6I4LWS1</accession>
<evidence type="ECO:0000313" key="12">
    <source>
        <dbReference type="EMBL" id="MVZ96593.1"/>
    </source>
</evidence>
<evidence type="ECO:0000256" key="4">
    <source>
        <dbReference type="ARBA" id="ARBA00022475"/>
    </source>
</evidence>
<dbReference type="GO" id="GO:0005886">
    <property type="term" value="C:plasma membrane"/>
    <property type="evidence" value="ECO:0007669"/>
    <property type="project" value="UniProtKB-SubCell"/>
</dbReference>
<keyword evidence="6 10" id="KW-0812">Transmembrane</keyword>
<gene>
    <name evidence="12" type="ORF">EUU23_02595</name>
</gene>
<evidence type="ECO:0000259" key="11">
    <source>
        <dbReference type="Pfam" id="PF21687"/>
    </source>
</evidence>
<evidence type="ECO:0000256" key="10">
    <source>
        <dbReference type="SAM" id="Phobius"/>
    </source>
</evidence>
<dbReference type="Proteomes" id="UP000471147">
    <property type="component" value="Unassembled WGS sequence"/>
</dbReference>
<dbReference type="SUPFAM" id="SSF158544">
    <property type="entry name" value="GspK insert domain-like"/>
    <property type="match status" value="1"/>
</dbReference>
<keyword evidence="3" id="KW-0813">Transport</keyword>
<evidence type="ECO:0000256" key="3">
    <source>
        <dbReference type="ARBA" id="ARBA00022448"/>
    </source>
</evidence>
<comment type="caution">
    <text evidence="12">The sequence shown here is derived from an EMBL/GenBank/DDBJ whole genome shotgun (WGS) entry which is preliminary data.</text>
</comment>
<evidence type="ECO:0000256" key="1">
    <source>
        <dbReference type="ARBA" id="ARBA00004533"/>
    </source>
</evidence>
<comment type="similarity">
    <text evidence="2">Belongs to the GSP K family.</text>
</comment>
<keyword evidence="4" id="KW-1003">Cell membrane</keyword>
<evidence type="ECO:0000256" key="7">
    <source>
        <dbReference type="ARBA" id="ARBA00022927"/>
    </source>
</evidence>
<name>A0A6I4LWS1_9SPHN</name>
<reference evidence="12 13" key="1">
    <citation type="submission" date="2019-01" db="EMBL/GenBank/DDBJ databases">
        <title>Sphingorhabdus lacus sp.nov., isolated from an oligotrophic freshwater lake.</title>
        <authorList>
            <person name="Park M."/>
        </authorList>
    </citation>
    <scope>NUCLEOTIDE SEQUENCE [LARGE SCALE GENOMIC DNA]</scope>
    <source>
        <strain evidence="12 13">IMCC26285</strain>
    </source>
</reference>
<dbReference type="Gene3D" id="1.10.40.60">
    <property type="entry name" value="EpsJ-like"/>
    <property type="match status" value="1"/>
</dbReference>
<dbReference type="RefSeq" id="WP_160352561.1">
    <property type="nucleotide sequence ID" value="NZ_SDWJ01000001.1"/>
</dbReference>
<evidence type="ECO:0000256" key="6">
    <source>
        <dbReference type="ARBA" id="ARBA00022692"/>
    </source>
</evidence>
<comment type="subcellular location">
    <subcellularLocation>
        <location evidence="1">Cell inner membrane</location>
    </subcellularLocation>
</comment>
<evidence type="ECO:0000313" key="13">
    <source>
        <dbReference type="Proteomes" id="UP000471147"/>
    </source>
</evidence>
<dbReference type="EMBL" id="SDWJ01000001">
    <property type="protein sequence ID" value="MVZ96593.1"/>
    <property type="molecule type" value="Genomic_DNA"/>
</dbReference>
<sequence>MIPPKSEQGYAMVAAVAGIAVFAMMALALVQSSQNEIVQVSAEVGQAKAAAAAEAGMAIALNGLLTKDRANRWSIDGRLRKAGFEDASLQIRIEDERGKVPINLLDDELAARLMEAIGLGFGGNARIAADSLVDWIDDDEEPRPDGAEADYYRPRGIRPRNGPLQSVDELTQIRGFNRKMVEQMKPFVTVNFGSGGFDARYAHPRAIGVMLDGGVDSPAAINRQRELDGQRTAIELGDAIDLVGRPLMISVEAKRPDGTRSKRQMIVELTGSETRPYIIRAFE</sequence>
<dbReference type="GO" id="GO:0009306">
    <property type="term" value="P:protein secretion"/>
    <property type="evidence" value="ECO:0007669"/>
    <property type="project" value="InterPro"/>
</dbReference>
<keyword evidence="8 10" id="KW-1133">Transmembrane helix</keyword>
<evidence type="ECO:0000256" key="9">
    <source>
        <dbReference type="ARBA" id="ARBA00023136"/>
    </source>
</evidence>
<feature type="transmembrane region" description="Helical" evidence="10">
    <location>
        <begin position="12"/>
        <end position="30"/>
    </location>
</feature>
<dbReference type="InterPro" id="IPR049031">
    <property type="entry name" value="T2SSK_SAM-like_1st"/>
</dbReference>
<evidence type="ECO:0000256" key="5">
    <source>
        <dbReference type="ARBA" id="ARBA00022519"/>
    </source>
</evidence>
<proteinExistence type="inferred from homology"/>
<dbReference type="PANTHER" id="PTHR38831:SF2">
    <property type="entry name" value="TYPE II SECRETION SYSTEM PROTEIN K"/>
    <property type="match status" value="1"/>
</dbReference>
<dbReference type="Pfam" id="PF21687">
    <property type="entry name" value="T2SSK_1st"/>
    <property type="match status" value="1"/>
</dbReference>
<dbReference type="InterPro" id="IPR038072">
    <property type="entry name" value="GspK_central_sf"/>
</dbReference>
<keyword evidence="7" id="KW-0653">Protein transport</keyword>
<dbReference type="InterPro" id="IPR005628">
    <property type="entry name" value="GspK"/>
</dbReference>
<keyword evidence="13" id="KW-1185">Reference proteome</keyword>
<evidence type="ECO:0000256" key="8">
    <source>
        <dbReference type="ARBA" id="ARBA00022989"/>
    </source>
</evidence>
<feature type="domain" description="T2SS protein K first SAM-like" evidence="11">
    <location>
        <begin position="108"/>
        <end position="190"/>
    </location>
</feature>
<keyword evidence="9 10" id="KW-0472">Membrane</keyword>
<evidence type="ECO:0000256" key="2">
    <source>
        <dbReference type="ARBA" id="ARBA00007246"/>
    </source>
</evidence>
<organism evidence="12 13">
    <name type="scientific">Sphingorhabdus profundilacus</name>
    <dbReference type="NCBI Taxonomy" id="2509718"/>
    <lineage>
        <taxon>Bacteria</taxon>
        <taxon>Pseudomonadati</taxon>
        <taxon>Pseudomonadota</taxon>
        <taxon>Alphaproteobacteria</taxon>
        <taxon>Sphingomonadales</taxon>
        <taxon>Sphingomonadaceae</taxon>
        <taxon>Sphingorhabdus</taxon>
    </lineage>
</organism>
<keyword evidence="5" id="KW-0997">Cell inner membrane</keyword>
<dbReference type="PANTHER" id="PTHR38831">
    <property type="entry name" value="TYPE II SECRETION SYSTEM PROTEIN K"/>
    <property type="match status" value="1"/>
</dbReference>
<protein>
    <recommendedName>
        <fullName evidence="11">T2SS protein K first SAM-like domain-containing protein</fullName>
    </recommendedName>
</protein>
<dbReference type="OrthoDB" id="7349355at2"/>
<dbReference type="AlphaFoldDB" id="A0A6I4LWS1"/>